<gene>
    <name evidence="1" type="ORF">V3851_26325</name>
</gene>
<organism evidence="1 2">
    <name type="scientific">Paenibacillus haidiansis</name>
    <dbReference type="NCBI Taxonomy" id="1574488"/>
    <lineage>
        <taxon>Bacteria</taxon>
        <taxon>Bacillati</taxon>
        <taxon>Bacillota</taxon>
        <taxon>Bacilli</taxon>
        <taxon>Bacillales</taxon>
        <taxon>Paenibacillaceae</taxon>
        <taxon>Paenibacillus</taxon>
    </lineage>
</organism>
<evidence type="ECO:0000313" key="1">
    <source>
        <dbReference type="EMBL" id="MEF2969294.1"/>
    </source>
</evidence>
<comment type="caution">
    <text evidence="1">The sequence shown here is derived from an EMBL/GenBank/DDBJ whole genome shotgun (WGS) entry which is preliminary data.</text>
</comment>
<keyword evidence="2" id="KW-1185">Reference proteome</keyword>
<accession>A0ABU7VZU3</accession>
<sequence length="149" mass="17538">MKYCPPEIPGIYWIKKDIYMCKSCGHEFEYFMSNGDDIVKYKEKDGYEIKWLPTYTKGGYLDLMQKLIPNFKYNDQITMRIAKEFNSKLSYYIEKSSNGKIFILDDAVVFCNRCNSKELQNVGEIILTSPQISWLKISCELLNLDYNSQ</sequence>
<evidence type="ECO:0000313" key="2">
    <source>
        <dbReference type="Proteomes" id="UP001306950"/>
    </source>
</evidence>
<protein>
    <submittedName>
        <fullName evidence="1">Uncharacterized protein</fullName>
    </submittedName>
</protein>
<name>A0ABU7VZU3_9BACL</name>
<dbReference type="Proteomes" id="UP001306950">
    <property type="component" value="Unassembled WGS sequence"/>
</dbReference>
<dbReference type="RefSeq" id="WP_331849385.1">
    <property type="nucleotide sequence ID" value="NZ_JAZHPZ010000028.1"/>
</dbReference>
<dbReference type="EMBL" id="JAZHPZ010000028">
    <property type="protein sequence ID" value="MEF2969294.1"/>
    <property type="molecule type" value="Genomic_DNA"/>
</dbReference>
<reference evidence="1 2" key="1">
    <citation type="submission" date="2024-02" db="EMBL/GenBank/DDBJ databases">
        <title>A nitrogen-fixing paenibacillus bacterium.</title>
        <authorList>
            <person name="Zhang W.L."/>
            <person name="Chen S.F."/>
        </authorList>
    </citation>
    <scope>NUCLEOTIDE SEQUENCE [LARGE SCALE GENOMIC DNA]</scope>
    <source>
        <strain evidence="1 2">M1</strain>
    </source>
</reference>
<proteinExistence type="predicted"/>